<dbReference type="OrthoDB" id="191139at2759"/>
<dbReference type="PROSITE" id="PS51683">
    <property type="entry name" value="SAM_OMT_II"/>
    <property type="match status" value="1"/>
</dbReference>
<dbReference type="AlphaFoldDB" id="A0A364KWY8"/>
<dbReference type="GO" id="GO:0008171">
    <property type="term" value="F:O-methyltransferase activity"/>
    <property type="evidence" value="ECO:0007669"/>
    <property type="project" value="InterPro"/>
</dbReference>
<dbReference type="InterPro" id="IPR016169">
    <property type="entry name" value="FAD-bd_PCMH_sub2"/>
</dbReference>
<dbReference type="InterPro" id="IPR036318">
    <property type="entry name" value="FAD-bd_PCMH-like_sf"/>
</dbReference>
<dbReference type="Gene3D" id="3.30.465.10">
    <property type="match status" value="1"/>
</dbReference>
<keyword evidence="1" id="KW-0489">Methyltransferase</keyword>
<dbReference type="InterPro" id="IPR036390">
    <property type="entry name" value="WH_DNA-bd_sf"/>
</dbReference>
<dbReference type="InterPro" id="IPR036291">
    <property type="entry name" value="NAD(P)-bd_dom_sf"/>
</dbReference>
<dbReference type="SUPFAM" id="SSF56176">
    <property type="entry name" value="FAD-binding/transporter-associated domain-like"/>
    <property type="match status" value="1"/>
</dbReference>
<evidence type="ECO:0000256" key="1">
    <source>
        <dbReference type="ARBA" id="ARBA00022603"/>
    </source>
</evidence>
<dbReference type="GO" id="GO:0032259">
    <property type="term" value="P:methylation"/>
    <property type="evidence" value="ECO:0007669"/>
    <property type="project" value="UniProtKB-KW"/>
</dbReference>
<dbReference type="STRING" id="1196081.A0A364KWY8"/>
<dbReference type="SUPFAM" id="SSF51735">
    <property type="entry name" value="NAD(P)-binding Rossmann-fold domains"/>
    <property type="match status" value="1"/>
</dbReference>
<reference evidence="5 6" key="1">
    <citation type="journal article" date="2017" name="Biotechnol. Biofuels">
        <title>Differential beta-glucosidase expression as a function of carbon source availability in Talaromyces amestolkiae: a genomic and proteomic approach.</title>
        <authorList>
            <person name="de Eugenio L.I."/>
            <person name="Mendez-Liter J.A."/>
            <person name="Nieto-Dominguez M."/>
            <person name="Alonso L."/>
            <person name="Gil-Munoz J."/>
            <person name="Barriuso J."/>
            <person name="Prieto A."/>
            <person name="Martinez M.J."/>
        </authorList>
    </citation>
    <scope>NUCLEOTIDE SEQUENCE [LARGE SCALE GENOMIC DNA]</scope>
    <source>
        <strain evidence="5 6">CIB</strain>
    </source>
</reference>
<proteinExistence type="predicted"/>
<dbReference type="InterPro" id="IPR016461">
    <property type="entry name" value="COMT-like"/>
</dbReference>
<sequence length="968" mass="107239">MAIKTNGFQIPETDILKLTFNIVRHAASISAYLEDNHLSNPTFEPGSPEPPETEAYLSHRSQLVSSLEDLHRLVDGPRRTMRTFACNGNDLAALQVAFDFDFFHIVPLNGEIEIGELAKIAGLDVDRAGRILRMLVTHRIFAEKRPGYFTHSANSSIFATDEDLRCAGHYMVDEMWKAATATSECIKAAPYDSDNDHSPFKTRLGLPMFAYYAQNPQYATRFAKAMKGATRVDRQISELRYDFPWDELQDTVVDVGGGSGHVSMSLAQDFPHLKFIVQDSSLDMIAEGKRIVGHLADRVSFMQHNFFDPQPLRDVGAFFIRQCTHNWCDRDVITIFRSFVPGLEGSKPGTPLLINDTVMPELGAIPVHEERGLRQMDLLMMIGLGAKQRTQTEFESLLKQADNRYEIRGLSHLSNAYGWAAQNVISYEVVLANGSIVTASETSYPDLFFKLKGGSSNFGIVTHITQLTYPMAEVWGGVVALPSNISKNFMPAMAEFQTTGQLDTKAAILPYIAPINDTILATVIYFEPVEYPDAFASFYRLSNFSNTTQLHETFYDIAILPVPSTVLRLENETYVGLIGVITQFQSQVSQLQGGASPQIGFINEADHDTVNNILESIINAIGNYTQAQNTYLEFTFLNDAHFIQDLFVDYGEGRQLTFKPKPIPPSIRLEGKTAIITGANVGLGLEAAKELAAHGLTRLIIAARDVSKAENGKKAILGRSPKCDVHVWKLDYGSFDSIKNFGERARTLDRLDIVILSAGVKYLEYIKSKTGHEAHVQVNHLGTAALSLLLLAPLRATAKSTGAPSRLTIVTSEVHFWTEFAERKASNIIEELDKPNSFKKGSMDRYNVSKLLDLLWLRELSTKVGDDIIVNGVNPGLCASALHRSHSGISSFNKLFAWSAEEGGHCLADAATGYERDQGVYISEQIIKKPSNFVLSPDGKETQQRLFQETLSVLSDALSGVDLKNLVN</sequence>
<dbReference type="RefSeq" id="XP_040732576.1">
    <property type="nucleotide sequence ID" value="XM_040876399.1"/>
</dbReference>
<dbReference type="PRINTS" id="PR00081">
    <property type="entry name" value="GDHRDH"/>
</dbReference>
<dbReference type="SUPFAM" id="SSF46785">
    <property type="entry name" value="Winged helix' DNA-binding domain"/>
    <property type="match status" value="1"/>
</dbReference>
<evidence type="ECO:0000256" key="2">
    <source>
        <dbReference type="ARBA" id="ARBA00022679"/>
    </source>
</evidence>
<dbReference type="GO" id="GO:0050660">
    <property type="term" value="F:flavin adenine dinucleotide binding"/>
    <property type="evidence" value="ECO:0007669"/>
    <property type="project" value="InterPro"/>
</dbReference>
<protein>
    <recommendedName>
        <fullName evidence="4">O-methyltransferase C-terminal domain-containing protein</fullName>
    </recommendedName>
</protein>
<dbReference type="GeneID" id="63793288"/>
<dbReference type="Pfam" id="PF00891">
    <property type="entry name" value="Methyltransf_2"/>
    <property type="match status" value="1"/>
</dbReference>
<dbReference type="PANTHER" id="PTHR43712:SF12">
    <property type="entry name" value="STERIGMATOCYSTIN 8-O-METHYLTRANSFERASE"/>
    <property type="match status" value="1"/>
</dbReference>
<feature type="domain" description="O-methyltransferase C-terminal" evidence="4">
    <location>
        <begin position="195"/>
        <end position="401"/>
    </location>
</feature>
<dbReference type="Gene3D" id="3.40.50.150">
    <property type="entry name" value="Vaccinia Virus protein VP39"/>
    <property type="match status" value="1"/>
</dbReference>
<dbReference type="Pfam" id="PF00106">
    <property type="entry name" value="adh_short"/>
    <property type="match status" value="1"/>
</dbReference>
<keyword evidence="3" id="KW-0949">S-adenosyl-L-methionine</keyword>
<organism evidence="5 6">
    <name type="scientific">Talaromyces amestolkiae</name>
    <dbReference type="NCBI Taxonomy" id="1196081"/>
    <lineage>
        <taxon>Eukaryota</taxon>
        <taxon>Fungi</taxon>
        <taxon>Dikarya</taxon>
        <taxon>Ascomycota</taxon>
        <taxon>Pezizomycotina</taxon>
        <taxon>Eurotiomycetes</taxon>
        <taxon>Eurotiomycetidae</taxon>
        <taxon>Eurotiales</taxon>
        <taxon>Trichocomaceae</taxon>
        <taxon>Talaromyces</taxon>
        <taxon>Talaromyces sect. Talaromyces</taxon>
    </lineage>
</organism>
<dbReference type="Proteomes" id="UP000249363">
    <property type="component" value="Unassembled WGS sequence"/>
</dbReference>
<dbReference type="InterPro" id="IPR036388">
    <property type="entry name" value="WH-like_DNA-bd_sf"/>
</dbReference>
<gene>
    <name evidence="5" type="ORF">BHQ10_004072</name>
</gene>
<dbReference type="InterPro" id="IPR001077">
    <property type="entry name" value="COMT_C"/>
</dbReference>
<dbReference type="Gene3D" id="1.10.10.10">
    <property type="entry name" value="Winged helix-like DNA-binding domain superfamily/Winged helix DNA-binding domain"/>
    <property type="match status" value="1"/>
</dbReference>
<comment type="caution">
    <text evidence="5">The sequence shown here is derived from an EMBL/GenBank/DDBJ whole genome shotgun (WGS) entry which is preliminary data.</text>
</comment>
<dbReference type="InterPro" id="IPR002347">
    <property type="entry name" value="SDR_fam"/>
</dbReference>
<dbReference type="EMBL" id="MIKG01000006">
    <property type="protein sequence ID" value="RAO68060.1"/>
    <property type="molecule type" value="Genomic_DNA"/>
</dbReference>
<dbReference type="InterPro" id="IPR029063">
    <property type="entry name" value="SAM-dependent_MTases_sf"/>
</dbReference>
<evidence type="ECO:0000256" key="3">
    <source>
        <dbReference type="ARBA" id="ARBA00022691"/>
    </source>
</evidence>
<keyword evidence="2" id="KW-0808">Transferase</keyword>
<dbReference type="SUPFAM" id="SSF53335">
    <property type="entry name" value="S-adenosyl-L-methionine-dependent methyltransferases"/>
    <property type="match status" value="1"/>
</dbReference>
<evidence type="ECO:0000313" key="5">
    <source>
        <dbReference type="EMBL" id="RAO68060.1"/>
    </source>
</evidence>
<accession>A0A364KWY8</accession>
<dbReference type="PANTHER" id="PTHR43712">
    <property type="entry name" value="PUTATIVE (AFU_ORTHOLOGUE AFUA_4G14580)-RELATED"/>
    <property type="match status" value="1"/>
</dbReference>
<keyword evidence="6" id="KW-1185">Reference proteome</keyword>
<name>A0A364KWY8_TALAM</name>
<evidence type="ECO:0000259" key="4">
    <source>
        <dbReference type="Pfam" id="PF00891"/>
    </source>
</evidence>
<dbReference type="Gene3D" id="3.40.50.720">
    <property type="entry name" value="NAD(P)-binding Rossmann-like Domain"/>
    <property type="match status" value="1"/>
</dbReference>
<evidence type="ECO:0000313" key="6">
    <source>
        <dbReference type="Proteomes" id="UP000249363"/>
    </source>
</evidence>